<evidence type="ECO:0000256" key="5">
    <source>
        <dbReference type="ARBA" id="ARBA00023237"/>
    </source>
</evidence>
<dbReference type="InterPro" id="IPR011990">
    <property type="entry name" value="TPR-like_helical_dom_sf"/>
</dbReference>
<dbReference type="SUPFAM" id="SSF48452">
    <property type="entry name" value="TPR-like"/>
    <property type="match status" value="1"/>
</dbReference>
<dbReference type="Proteomes" id="UP000189981">
    <property type="component" value="Unassembled WGS sequence"/>
</dbReference>
<dbReference type="GO" id="GO:0009279">
    <property type="term" value="C:cell outer membrane"/>
    <property type="evidence" value="ECO:0007669"/>
    <property type="project" value="UniProtKB-SubCell"/>
</dbReference>
<dbReference type="EMBL" id="FUYR01000002">
    <property type="protein sequence ID" value="SKB74000.1"/>
    <property type="molecule type" value="Genomic_DNA"/>
</dbReference>
<dbReference type="InterPro" id="IPR012944">
    <property type="entry name" value="SusD_RagB_dom"/>
</dbReference>
<protein>
    <submittedName>
        <fullName evidence="8">Starch-binding associating with outer membrane</fullName>
    </submittedName>
</protein>
<evidence type="ECO:0000256" key="3">
    <source>
        <dbReference type="ARBA" id="ARBA00022729"/>
    </source>
</evidence>
<keyword evidence="4" id="KW-0472">Membrane</keyword>
<evidence type="ECO:0000256" key="4">
    <source>
        <dbReference type="ARBA" id="ARBA00023136"/>
    </source>
</evidence>
<evidence type="ECO:0000313" key="8">
    <source>
        <dbReference type="EMBL" id="SKB74000.1"/>
    </source>
</evidence>
<name>A0A1T5DR15_9SPHI</name>
<proteinExistence type="inferred from homology"/>
<evidence type="ECO:0000259" key="7">
    <source>
        <dbReference type="Pfam" id="PF14322"/>
    </source>
</evidence>
<feature type="domain" description="RagB/SusD" evidence="6">
    <location>
        <begin position="382"/>
        <end position="545"/>
    </location>
</feature>
<dbReference type="RefSeq" id="WP_221406243.1">
    <property type="nucleotide sequence ID" value="NZ_FUYR01000002.1"/>
</dbReference>
<keyword evidence="5" id="KW-0998">Cell outer membrane</keyword>
<sequence>MKRTIENRLFKKGILIMGLAGLMVVSSCKKFTELSPLSQLSETTAFSNPANIELAMNGVYNRAAVGNYNGGAGRGYPFGAASIEQSEMRGEDMVNLATFYQITYETTITAAASSANNWNMFINLYSLINQCNVVIDGVTAAAGAGTITQAVADQYAGEARFLRALAHHELVINFCRPFVDGNGNKPGVPYRTVAVTGASTVAATLSQTRGTVAEDYTKILVDLDFAETNLPATRTSNKITRATKAAAIALKTRVKLHMNDFAGVITEGAKLGTSGAAAPYTSPIGGYALTASPDGPFATFNNNTESIFSIENGSAANGGVNGALANMFGPAANPLNSQVGRGLVATSPNLYNASFWVTGDTRRSLLQIQQTTNGAKYFFNYKYRDPTTSTDWAPIIRYAEVLLNVAEAYSRTTPLDVRALNLLNAVRNRAVPVADRYTIANFASQNALTQAILNERRVEFAGEGRRWADITRLSQDVNFQVAGGGIPAKILVTALAGDGSNYNTTTRPVTPAAKAAIPYSDFKYIWPIPQDELNANPNLTQNPGY</sequence>
<evidence type="ECO:0000256" key="2">
    <source>
        <dbReference type="ARBA" id="ARBA00006275"/>
    </source>
</evidence>
<reference evidence="9" key="1">
    <citation type="submission" date="2017-02" db="EMBL/GenBank/DDBJ databases">
        <authorList>
            <person name="Varghese N."/>
            <person name="Submissions S."/>
        </authorList>
    </citation>
    <scope>NUCLEOTIDE SEQUENCE [LARGE SCALE GENOMIC DNA]</scope>
    <source>
        <strain evidence="9">DSM 22385</strain>
    </source>
</reference>
<gene>
    <name evidence="8" type="ORF">SAMN05661099_2521</name>
</gene>
<evidence type="ECO:0000256" key="1">
    <source>
        <dbReference type="ARBA" id="ARBA00004442"/>
    </source>
</evidence>
<keyword evidence="3" id="KW-0732">Signal</keyword>
<evidence type="ECO:0000259" key="6">
    <source>
        <dbReference type="Pfam" id="PF07980"/>
    </source>
</evidence>
<dbReference type="Pfam" id="PF07980">
    <property type="entry name" value="SusD_RagB"/>
    <property type="match status" value="1"/>
</dbReference>
<dbReference type="CDD" id="cd08977">
    <property type="entry name" value="SusD"/>
    <property type="match status" value="1"/>
</dbReference>
<accession>A0A1T5DR15</accession>
<comment type="similarity">
    <text evidence="2">Belongs to the SusD family.</text>
</comment>
<dbReference type="PROSITE" id="PS51257">
    <property type="entry name" value="PROKAR_LIPOPROTEIN"/>
    <property type="match status" value="1"/>
</dbReference>
<dbReference type="Gene3D" id="1.25.40.390">
    <property type="match status" value="1"/>
</dbReference>
<dbReference type="Pfam" id="PF14322">
    <property type="entry name" value="SusD-like_3"/>
    <property type="match status" value="1"/>
</dbReference>
<dbReference type="STRING" id="572036.SAMN05661099_2521"/>
<keyword evidence="9" id="KW-1185">Reference proteome</keyword>
<evidence type="ECO:0000313" key="9">
    <source>
        <dbReference type="Proteomes" id="UP000189981"/>
    </source>
</evidence>
<organism evidence="8 9">
    <name type="scientific">Daejeonella lutea</name>
    <dbReference type="NCBI Taxonomy" id="572036"/>
    <lineage>
        <taxon>Bacteria</taxon>
        <taxon>Pseudomonadati</taxon>
        <taxon>Bacteroidota</taxon>
        <taxon>Sphingobacteriia</taxon>
        <taxon>Sphingobacteriales</taxon>
        <taxon>Sphingobacteriaceae</taxon>
        <taxon>Daejeonella</taxon>
    </lineage>
</organism>
<feature type="domain" description="SusD-like N-terminal" evidence="7">
    <location>
        <begin position="96"/>
        <end position="256"/>
    </location>
</feature>
<dbReference type="AlphaFoldDB" id="A0A1T5DR15"/>
<dbReference type="InterPro" id="IPR033985">
    <property type="entry name" value="SusD-like_N"/>
</dbReference>
<comment type="subcellular location">
    <subcellularLocation>
        <location evidence="1">Cell outer membrane</location>
    </subcellularLocation>
</comment>